<protein>
    <submittedName>
        <fullName evidence="1">Uncharacterized protein</fullName>
    </submittedName>
</protein>
<comment type="caution">
    <text evidence="1">The sequence shown here is derived from an EMBL/GenBank/DDBJ whole genome shotgun (WGS) entry which is preliminary data.</text>
</comment>
<sequence length="121" mass="13581">MAFSISELMLENDASLDGEEPYYYTTELGDPPIPVEDYEVSEPYIPTNENVGEPPVPVEDVPLSLSLPEERVAEPLCMFGAEKYDVFQNLLKQQTLRQVTNEAEAAELLAQSGRHFRSARC</sequence>
<evidence type="ECO:0000313" key="2">
    <source>
        <dbReference type="Proteomes" id="UP001281147"/>
    </source>
</evidence>
<organism evidence="1 2">
    <name type="scientific">Vermiconidia calcicola</name>
    <dbReference type="NCBI Taxonomy" id="1690605"/>
    <lineage>
        <taxon>Eukaryota</taxon>
        <taxon>Fungi</taxon>
        <taxon>Dikarya</taxon>
        <taxon>Ascomycota</taxon>
        <taxon>Pezizomycotina</taxon>
        <taxon>Dothideomycetes</taxon>
        <taxon>Dothideomycetidae</taxon>
        <taxon>Mycosphaerellales</taxon>
        <taxon>Extremaceae</taxon>
        <taxon>Vermiconidia</taxon>
    </lineage>
</organism>
<keyword evidence="2" id="KW-1185">Reference proteome</keyword>
<dbReference type="EMBL" id="JAUTXU010000085">
    <property type="protein sequence ID" value="KAK3710330.1"/>
    <property type="molecule type" value="Genomic_DNA"/>
</dbReference>
<name>A0ACC3N833_9PEZI</name>
<dbReference type="Proteomes" id="UP001281147">
    <property type="component" value="Unassembled WGS sequence"/>
</dbReference>
<evidence type="ECO:0000313" key="1">
    <source>
        <dbReference type="EMBL" id="KAK3710330.1"/>
    </source>
</evidence>
<gene>
    <name evidence="1" type="ORF">LTR37_010396</name>
</gene>
<reference evidence="1" key="1">
    <citation type="submission" date="2023-07" db="EMBL/GenBank/DDBJ databases">
        <title>Black Yeasts Isolated from many extreme environments.</title>
        <authorList>
            <person name="Coleine C."/>
            <person name="Stajich J.E."/>
            <person name="Selbmann L."/>
        </authorList>
    </citation>
    <scope>NUCLEOTIDE SEQUENCE</scope>
    <source>
        <strain evidence="1">CCFEE 5714</strain>
    </source>
</reference>
<proteinExistence type="predicted"/>
<accession>A0ACC3N833</accession>